<dbReference type="Pfam" id="PF14390">
    <property type="entry name" value="DUF4420"/>
    <property type="match status" value="1"/>
</dbReference>
<reference evidence="2" key="1">
    <citation type="journal article" date="2019" name="Int. J. Syst. Evol. Microbiol.">
        <title>The Global Catalogue of Microorganisms (GCM) 10K type strain sequencing project: providing services to taxonomists for standard genome sequencing and annotation.</title>
        <authorList>
            <consortium name="The Broad Institute Genomics Platform"/>
            <consortium name="The Broad Institute Genome Sequencing Center for Infectious Disease"/>
            <person name="Wu L."/>
            <person name="Ma J."/>
        </authorList>
    </citation>
    <scope>NUCLEOTIDE SEQUENCE [LARGE SCALE GENOMIC DNA]</scope>
    <source>
        <strain evidence="2">CGMCC 4.7641</strain>
    </source>
</reference>
<evidence type="ECO:0000313" key="1">
    <source>
        <dbReference type="EMBL" id="MFD2474736.1"/>
    </source>
</evidence>
<dbReference type="RefSeq" id="WP_378314228.1">
    <property type="nucleotide sequence ID" value="NZ_JBHUKS010000041.1"/>
</dbReference>
<protein>
    <submittedName>
        <fullName evidence="1">PD-(D/E)XK motif protein</fullName>
    </submittedName>
</protein>
<organism evidence="1 2">
    <name type="scientific">Amycolatopsis silviterrae</name>
    <dbReference type="NCBI Taxonomy" id="1656914"/>
    <lineage>
        <taxon>Bacteria</taxon>
        <taxon>Bacillati</taxon>
        <taxon>Actinomycetota</taxon>
        <taxon>Actinomycetes</taxon>
        <taxon>Pseudonocardiales</taxon>
        <taxon>Pseudonocardiaceae</taxon>
        <taxon>Amycolatopsis</taxon>
    </lineage>
</organism>
<comment type="caution">
    <text evidence="1">The sequence shown here is derived from an EMBL/GenBank/DDBJ whole genome shotgun (WGS) entry which is preliminary data.</text>
</comment>
<dbReference type="InterPro" id="IPR025534">
    <property type="entry name" value="DUF4420"/>
</dbReference>
<proteinExistence type="predicted"/>
<dbReference type="EMBL" id="JBHUKS010000041">
    <property type="protein sequence ID" value="MFD2474736.1"/>
    <property type="molecule type" value="Genomic_DNA"/>
</dbReference>
<dbReference type="Proteomes" id="UP001597483">
    <property type="component" value="Unassembled WGS sequence"/>
</dbReference>
<evidence type="ECO:0000313" key="2">
    <source>
        <dbReference type="Proteomes" id="UP001597483"/>
    </source>
</evidence>
<accession>A0ABW5HP31</accession>
<name>A0ABW5HP31_9PSEU</name>
<sequence>MKTTVDRHLDVAGFERCLAAGVPVEFPVEGRPRAAVFIDPATPAIGIRVPDDGSRPAAGLEHLLVRTIHRDDARWTEVLITRAELFLDGYPLLCSILDRIQLQRLSTAVAVTDTLRILGSLLRRVDSLSLETELGLIGELVVLRSLNSSVGVGDAVEAWCGPAAEEHDFALPGLDLEVKTTQGERRAHWISSLHQLDTSPGRPLWMLSVQVTRTGPGAGTTLVDRIDAVRAEIGEGTLRETFNAKLRQVGWHDALAPTMRTRWRLRSVPGAYLVDDAFPRLTPSTLTGIDMARVPDVRYRIDLSGLESATSIPDILHPAVNPEL</sequence>
<gene>
    <name evidence="1" type="ORF">ACFSVL_45510</name>
</gene>
<keyword evidence="2" id="KW-1185">Reference proteome</keyword>